<dbReference type="CDD" id="cd00279">
    <property type="entry name" value="YlxR"/>
    <property type="match status" value="1"/>
</dbReference>
<protein>
    <submittedName>
        <fullName evidence="2">YlxR family protein</fullName>
    </submittedName>
</protein>
<feature type="domain" description="YlxR" evidence="1">
    <location>
        <begin position="8"/>
        <end position="82"/>
    </location>
</feature>
<dbReference type="AlphaFoldDB" id="A0A9D2EN24"/>
<dbReference type="InterPro" id="IPR035931">
    <property type="entry name" value="YlxR-like_sf"/>
</dbReference>
<dbReference type="SUPFAM" id="SSF64376">
    <property type="entry name" value="YlxR-like"/>
    <property type="match status" value="1"/>
</dbReference>
<proteinExistence type="predicted"/>
<gene>
    <name evidence="2" type="ORF">H9968_09335</name>
</gene>
<name>A0A9D2EN24_9FIRM</name>
<dbReference type="EMBL" id="DXBR01000086">
    <property type="protein sequence ID" value="HIZ40106.1"/>
    <property type="molecule type" value="Genomic_DNA"/>
</dbReference>
<dbReference type="InterPro" id="IPR007393">
    <property type="entry name" value="YlxR_dom"/>
</dbReference>
<organism evidence="2 3">
    <name type="scientific">Candidatus Anaerobutyricum stercoris</name>
    <dbReference type="NCBI Taxonomy" id="2838457"/>
    <lineage>
        <taxon>Bacteria</taxon>
        <taxon>Bacillati</taxon>
        <taxon>Bacillota</taxon>
        <taxon>Clostridia</taxon>
        <taxon>Lachnospirales</taxon>
        <taxon>Lachnospiraceae</taxon>
        <taxon>Anaerobutyricum</taxon>
    </lineage>
</organism>
<dbReference type="NCBIfam" id="NF047356">
    <property type="entry name" value="RNA_bind_RnpM"/>
    <property type="match status" value="1"/>
</dbReference>
<dbReference type="Proteomes" id="UP000824049">
    <property type="component" value="Unassembled WGS sequence"/>
</dbReference>
<sequence length="106" mass="12109">MGKKIPLRQCVGCREMKPKKELIRVIKTPENEVLLDVNGKTNGRGAYLCFSTGCLQKAKRSKGLERSLKIAIPEEIYHRLEEELKQFDTERQSIIHAGNGREGRQD</sequence>
<dbReference type="PANTHER" id="PTHR34215:SF1">
    <property type="entry name" value="YLXR DOMAIN-CONTAINING PROTEIN"/>
    <property type="match status" value="1"/>
</dbReference>
<evidence type="ECO:0000313" key="3">
    <source>
        <dbReference type="Proteomes" id="UP000824049"/>
    </source>
</evidence>
<dbReference type="PANTHER" id="PTHR34215">
    <property type="entry name" value="BLL0784 PROTEIN"/>
    <property type="match status" value="1"/>
</dbReference>
<evidence type="ECO:0000313" key="2">
    <source>
        <dbReference type="EMBL" id="HIZ40106.1"/>
    </source>
</evidence>
<dbReference type="Gene3D" id="3.30.1230.10">
    <property type="entry name" value="YlxR-like"/>
    <property type="match status" value="1"/>
</dbReference>
<evidence type="ECO:0000259" key="1">
    <source>
        <dbReference type="Pfam" id="PF04296"/>
    </source>
</evidence>
<dbReference type="InterPro" id="IPR037465">
    <property type="entry name" value="YlxR"/>
</dbReference>
<comment type="caution">
    <text evidence="2">The sequence shown here is derived from an EMBL/GenBank/DDBJ whole genome shotgun (WGS) entry which is preliminary data.</text>
</comment>
<reference evidence="2" key="1">
    <citation type="journal article" date="2021" name="PeerJ">
        <title>Extensive microbial diversity within the chicken gut microbiome revealed by metagenomics and culture.</title>
        <authorList>
            <person name="Gilroy R."/>
            <person name="Ravi A."/>
            <person name="Getino M."/>
            <person name="Pursley I."/>
            <person name="Horton D.L."/>
            <person name="Alikhan N.F."/>
            <person name="Baker D."/>
            <person name="Gharbi K."/>
            <person name="Hall N."/>
            <person name="Watson M."/>
            <person name="Adriaenssens E.M."/>
            <person name="Foster-Nyarko E."/>
            <person name="Jarju S."/>
            <person name="Secka A."/>
            <person name="Antonio M."/>
            <person name="Oren A."/>
            <person name="Chaudhuri R.R."/>
            <person name="La Ragione R."/>
            <person name="Hildebrand F."/>
            <person name="Pallen M.J."/>
        </authorList>
    </citation>
    <scope>NUCLEOTIDE SEQUENCE</scope>
    <source>
        <strain evidence="2">CHK179-28034</strain>
    </source>
</reference>
<accession>A0A9D2EN24</accession>
<dbReference type="Pfam" id="PF04296">
    <property type="entry name" value="YlxR"/>
    <property type="match status" value="1"/>
</dbReference>
<reference evidence="2" key="2">
    <citation type="submission" date="2021-04" db="EMBL/GenBank/DDBJ databases">
        <authorList>
            <person name="Gilroy R."/>
        </authorList>
    </citation>
    <scope>NUCLEOTIDE SEQUENCE</scope>
    <source>
        <strain evidence="2">CHK179-28034</strain>
    </source>
</reference>